<dbReference type="EMBL" id="ABOX02000004">
    <property type="protein sequence ID" value="EEF62410.1"/>
    <property type="molecule type" value="Genomic_DNA"/>
</dbReference>
<proteinExistence type="predicted"/>
<reference evidence="2 3" key="1">
    <citation type="journal article" date="2011" name="J. Bacteriol.">
        <title>Genome sequence of 'Pedosphaera parvula' Ellin514, an aerobic Verrucomicrobial isolate from pasture soil.</title>
        <authorList>
            <person name="Kant R."/>
            <person name="van Passel M.W."/>
            <person name="Sangwan P."/>
            <person name="Palva A."/>
            <person name="Lucas S."/>
            <person name="Copeland A."/>
            <person name="Lapidus A."/>
            <person name="Glavina Del Rio T."/>
            <person name="Dalin E."/>
            <person name="Tice H."/>
            <person name="Bruce D."/>
            <person name="Goodwin L."/>
            <person name="Pitluck S."/>
            <person name="Chertkov O."/>
            <person name="Larimer F.W."/>
            <person name="Land M.L."/>
            <person name="Hauser L."/>
            <person name="Brettin T.S."/>
            <person name="Detter J.C."/>
            <person name="Han S."/>
            <person name="de Vos W.M."/>
            <person name="Janssen P.H."/>
            <person name="Smidt H."/>
        </authorList>
    </citation>
    <scope>NUCLEOTIDE SEQUENCE [LARGE SCALE GENOMIC DNA]</scope>
    <source>
        <strain evidence="2 3">Ellin514</strain>
    </source>
</reference>
<comment type="caution">
    <text evidence="2">The sequence shown here is derived from an EMBL/GenBank/DDBJ whole genome shotgun (WGS) entry which is preliminary data.</text>
</comment>
<dbReference type="RefSeq" id="WP_007413290.1">
    <property type="nucleotide sequence ID" value="NZ_ABOX02000004.1"/>
</dbReference>
<evidence type="ECO:0000256" key="1">
    <source>
        <dbReference type="SAM" id="SignalP"/>
    </source>
</evidence>
<keyword evidence="1" id="KW-0732">Signal</keyword>
<accession>B9XBU2</accession>
<evidence type="ECO:0008006" key="4">
    <source>
        <dbReference type="Google" id="ProtNLM"/>
    </source>
</evidence>
<gene>
    <name evidence="2" type="ORF">Cflav_PD5045</name>
</gene>
<feature type="signal peptide" evidence="1">
    <location>
        <begin position="1"/>
        <end position="22"/>
    </location>
</feature>
<name>B9XBU2_PEDPL</name>
<sequence precursor="true">MKRVKCYLFALLLPFLPGCGSLQECTFTGRLWSDDFLTNYHQPANDPGAKAFLKADQKDVLITYDEQKESSDNIKRRAFYVLENQRLLEARKKPHFVSLKSAAGLDSVPIFWETNLFATNTISSAVIFSTNQQSLQLILTNQNQGKFTMPFYEDGHGRQTQILLTPLAVTGDTGMVAAIAAGLALLLWLEGHANH</sequence>
<protein>
    <recommendedName>
        <fullName evidence="4">Lipoprotein</fullName>
    </recommendedName>
</protein>
<keyword evidence="3" id="KW-1185">Reference proteome</keyword>
<dbReference type="AlphaFoldDB" id="B9XBU2"/>
<evidence type="ECO:0000313" key="2">
    <source>
        <dbReference type="EMBL" id="EEF62410.1"/>
    </source>
</evidence>
<dbReference type="Proteomes" id="UP000003688">
    <property type="component" value="Unassembled WGS sequence"/>
</dbReference>
<feature type="chain" id="PRO_5002892903" description="Lipoprotein" evidence="1">
    <location>
        <begin position="23"/>
        <end position="195"/>
    </location>
</feature>
<evidence type="ECO:0000313" key="3">
    <source>
        <dbReference type="Proteomes" id="UP000003688"/>
    </source>
</evidence>
<organism evidence="2 3">
    <name type="scientific">Pedosphaera parvula (strain Ellin514)</name>
    <dbReference type="NCBI Taxonomy" id="320771"/>
    <lineage>
        <taxon>Bacteria</taxon>
        <taxon>Pseudomonadati</taxon>
        <taxon>Verrucomicrobiota</taxon>
        <taxon>Pedosphaerae</taxon>
        <taxon>Pedosphaerales</taxon>
        <taxon>Pedosphaeraceae</taxon>
        <taxon>Pedosphaera</taxon>
    </lineage>
</organism>
<dbReference type="STRING" id="320771.Cflav_PD5045"/>